<dbReference type="Proteomes" id="UP000299102">
    <property type="component" value="Unassembled WGS sequence"/>
</dbReference>
<accession>A0A4C1YA29</accession>
<proteinExistence type="predicted"/>
<keyword evidence="3" id="KW-1185">Reference proteome</keyword>
<evidence type="ECO:0000256" key="1">
    <source>
        <dbReference type="SAM" id="MobiDB-lite"/>
    </source>
</evidence>
<evidence type="ECO:0000313" key="3">
    <source>
        <dbReference type="Proteomes" id="UP000299102"/>
    </source>
</evidence>
<name>A0A4C1YA29_EUMVA</name>
<dbReference type="AlphaFoldDB" id="A0A4C1YA29"/>
<gene>
    <name evidence="2" type="ORF">EVAR_57999_1</name>
</gene>
<protein>
    <submittedName>
        <fullName evidence="2">Uncharacterized protein</fullName>
    </submittedName>
</protein>
<dbReference type="EMBL" id="BGZK01001138">
    <property type="protein sequence ID" value="GBP72233.1"/>
    <property type="molecule type" value="Genomic_DNA"/>
</dbReference>
<reference evidence="2 3" key="1">
    <citation type="journal article" date="2019" name="Commun. Biol.">
        <title>The bagworm genome reveals a unique fibroin gene that provides high tensile strength.</title>
        <authorList>
            <person name="Kono N."/>
            <person name="Nakamura H."/>
            <person name="Ohtoshi R."/>
            <person name="Tomita M."/>
            <person name="Numata K."/>
            <person name="Arakawa K."/>
        </authorList>
    </citation>
    <scope>NUCLEOTIDE SEQUENCE [LARGE SCALE GENOMIC DNA]</scope>
</reference>
<evidence type="ECO:0000313" key="2">
    <source>
        <dbReference type="EMBL" id="GBP72233.1"/>
    </source>
</evidence>
<sequence length="106" mass="11622">MVAYNGDKLRKAYLRVLALRTGPPSALAIAVDILSTVVVLETECLESGIGTVLVYEIEIEQGIRKIAGFERSVIEREKKNTMANLATAQKRGGSTGEIQHSHRIRT</sequence>
<organism evidence="2 3">
    <name type="scientific">Eumeta variegata</name>
    <name type="common">Bagworm moth</name>
    <name type="synonym">Eumeta japonica</name>
    <dbReference type="NCBI Taxonomy" id="151549"/>
    <lineage>
        <taxon>Eukaryota</taxon>
        <taxon>Metazoa</taxon>
        <taxon>Ecdysozoa</taxon>
        <taxon>Arthropoda</taxon>
        <taxon>Hexapoda</taxon>
        <taxon>Insecta</taxon>
        <taxon>Pterygota</taxon>
        <taxon>Neoptera</taxon>
        <taxon>Endopterygota</taxon>
        <taxon>Lepidoptera</taxon>
        <taxon>Glossata</taxon>
        <taxon>Ditrysia</taxon>
        <taxon>Tineoidea</taxon>
        <taxon>Psychidae</taxon>
        <taxon>Oiketicinae</taxon>
        <taxon>Eumeta</taxon>
    </lineage>
</organism>
<feature type="region of interest" description="Disordered" evidence="1">
    <location>
        <begin position="85"/>
        <end position="106"/>
    </location>
</feature>
<comment type="caution">
    <text evidence="2">The sequence shown here is derived from an EMBL/GenBank/DDBJ whole genome shotgun (WGS) entry which is preliminary data.</text>
</comment>